<organism evidence="2 3">
    <name type="scientific">Trichoderma longibrachiatum ATCC 18648</name>
    <dbReference type="NCBI Taxonomy" id="983965"/>
    <lineage>
        <taxon>Eukaryota</taxon>
        <taxon>Fungi</taxon>
        <taxon>Dikarya</taxon>
        <taxon>Ascomycota</taxon>
        <taxon>Pezizomycotina</taxon>
        <taxon>Sordariomycetes</taxon>
        <taxon>Hypocreomycetidae</taxon>
        <taxon>Hypocreales</taxon>
        <taxon>Hypocreaceae</taxon>
        <taxon>Trichoderma</taxon>
    </lineage>
</organism>
<feature type="signal peptide" evidence="1">
    <location>
        <begin position="1"/>
        <end position="17"/>
    </location>
</feature>
<accession>A0A2T4C4G1</accession>
<proteinExistence type="predicted"/>
<feature type="chain" id="PRO_5015667325" evidence="1">
    <location>
        <begin position="18"/>
        <end position="106"/>
    </location>
</feature>
<evidence type="ECO:0000313" key="3">
    <source>
        <dbReference type="Proteomes" id="UP000240760"/>
    </source>
</evidence>
<dbReference type="AlphaFoldDB" id="A0A2T4C4G1"/>
<dbReference type="Proteomes" id="UP000240760">
    <property type="component" value="Unassembled WGS sequence"/>
</dbReference>
<evidence type="ECO:0000313" key="2">
    <source>
        <dbReference type="EMBL" id="PTB76441.1"/>
    </source>
</evidence>
<keyword evidence="1" id="KW-0732">Signal</keyword>
<name>A0A2T4C4G1_TRILO</name>
<gene>
    <name evidence="2" type="ORF">M440DRAFT_320642</name>
</gene>
<keyword evidence="3" id="KW-1185">Reference proteome</keyword>
<protein>
    <submittedName>
        <fullName evidence="2">Uncharacterized protein</fullName>
    </submittedName>
</protein>
<dbReference type="EMBL" id="KZ679132">
    <property type="protein sequence ID" value="PTB76441.1"/>
    <property type="molecule type" value="Genomic_DNA"/>
</dbReference>
<sequence>MTASSMLLSMEVAVCFGAISEGLVQEPRLAEWDSRAKSPAERVMAKAHAGGTLTLAHLLPNMDTNAATRRCPLYSLKASYTLIRSWLGIPGVMLYNIASTKLEAQM</sequence>
<evidence type="ECO:0000256" key="1">
    <source>
        <dbReference type="SAM" id="SignalP"/>
    </source>
</evidence>
<reference evidence="2 3" key="1">
    <citation type="submission" date="2016-07" db="EMBL/GenBank/DDBJ databases">
        <title>Multiple horizontal gene transfer events from other fungi enriched the ability of initially mycotrophic Trichoderma (Ascomycota) to feed on dead plant biomass.</title>
        <authorList>
            <consortium name="DOE Joint Genome Institute"/>
            <person name="Aerts A."/>
            <person name="Atanasova L."/>
            <person name="Chenthamara K."/>
            <person name="Zhang J."/>
            <person name="Grujic M."/>
            <person name="Henrissat B."/>
            <person name="Kuo A."/>
            <person name="Salamov A."/>
            <person name="Lipzen A."/>
            <person name="Labutti K."/>
            <person name="Barry K."/>
            <person name="Miao Y."/>
            <person name="Rahimi M.J."/>
            <person name="Shen Q."/>
            <person name="Grigoriev I.V."/>
            <person name="Kubicek C.P."/>
            <person name="Druzhinina I.S."/>
        </authorList>
    </citation>
    <scope>NUCLEOTIDE SEQUENCE [LARGE SCALE GENOMIC DNA]</scope>
    <source>
        <strain evidence="2 3">ATCC 18648</strain>
    </source>
</reference>